<feature type="coiled-coil region" evidence="1">
    <location>
        <begin position="274"/>
        <end position="308"/>
    </location>
</feature>
<keyword evidence="1" id="KW-0175">Coiled coil</keyword>
<sequence>MPASLADKTHLYQRIVKVKRALEMKGVRVDVRNGEDGTSPSSCYIYDAEEDEEVHVDEMMPSSVIWDAFGATPTASVAPGASVRINPLPTPNRSPAHGDEAPVPDDDIKILITRRIVKDVTLEMKGIRVDVREGEDGTSPSSCYIYDAEEDEEVHVDEMMPSSVIWDAFGATPTASVAPGASVRINPLPTPNRSPAHGDEAPVPDDDIKILITSWRSQRMLRHAHEALDNISRHLARVPGPCRPLHIELILREGQDMINELLIDLSNGELEREYQTALNLHFSLQKELESLQKELEVLQEKGEIGEQDKKCHDLKKRLDLLVHISKDGAQHLEQLTKRARDFRVILEDAVGALARTSRADQADIQHISQKVQVQQQPGMTASGPSASPASSESPSDTTQQQGGAGGGGDPPSQLENEYRKLMGLHFIRVTDEEERQLIEKHIKECHDAGRLDRLVGISRDVEHHLAAAHHSPAAASQSCRGITVKRLHLFWLRRELERAQRRWREQLRSERG</sequence>
<reference evidence="3 4" key="1">
    <citation type="submission" date="2014-11" db="EMBL/GenBank/DDBJ databases">
        <authorList>
            <person name="Zhu J."/>
            <person name="Qi W."/>
            <person name="Song R."/>
        </authorList>
    </citation>
    <scope>NUCLEOTIDE SEQUENCE [LARGE SCALE GENOMIC DNA]</scope>
</reference>
<gene>
    <name evidence="3" type="ORF">Vbra_1231</name>
</gene>
<dbReference type="AlphaFoldDB" id="A0A0G4FX46"/>
<feature type="region of interest" description="Disordered" evidence="2">
    <location>
        <begin position="367"/>
        <end position="415"/>
    </location>
</feature>
<protein>
    <submittedName>
        <fullName evidence="3">Uncharacterized protein</fullName>
    </submittedName>
</protein>
<evidence type="ECO:0000313" key="3">
    <source>
        <dbReference type="EMBL" id="CEM19392.1"/>
    </source>
</evidence>
<evidence type="ECO:0000256" key="2">
    <source>
        <dbReference type="SAM" id="MobiDB-lite"/>
    </source>
</evidence>
<dbReference type="InParanoid" id="A0A0G4FX46"/>
<organism evidence="3 4">
    <name type="scientific">Vitrella brassicaformis (strain CCMP3155)</name>
    <dbReference type="NCBI Taxonomy" id="1169540"/>
    <lineage>
        <taxon>Eukaryota</taxon>
        <taxon>Sar</taxon>
        <taxon>Alveolata</taxon>
        <taxon>Colpodellida</taxon>
        <taxon>Vitrellaceae</taxon>
        <taxon>Vitrella</taxon>
    </lineage>
</organism>
<evidence type="ECO:0000256" key="1">
    <source>
        <dbReference type="SAM" id="Coils"/>
    </source>
</evidence>
<evidence type="ECO:0000313" key="4">
    <source>
        <dbReference type="Proteomes" id="UP000041254"/>
    </source>
</evidence>
<dbReference type="Proteomes" id="UP000041254">
    <property type="component" value="Unassembled WGS sequence"/>
</dbReference>
<proteinExistence type="predicted"/>
<name>A0A0G4FX46_VITBC</name>
<dbReference type="VEuPathDB" id="CryptoDB:Vbra_1231"/>
<accession>A0A0G4FX46</accession>
<feature type="compositionally biased region" description="Low complexity" evidence="2">
    <location>
        <begin position="369"/>
        <end position="401"/>
    </location>
</feature>
<dbReference type="EMBL" id="CDMY01000511">
    <property type="protein sequence ID" value="CEM19392.1"/>
    <property type="molecule type" value="Genomic_DNA"/>
</dbReference>
<keyword evidence="4" id="KW-1185">Reference proteome</keyword>